<organism evidence="1 2">
    <name type="scientific">Streptomyces showdoensis</name>
    <dbReference type="NCBI Taxonomy" id="68268"/>
    <lineage>
        <taxon>Bacteria</taxon>
        <taxon>Bacillati</taxon>
        <taxon>Actinomycetota</taxon>
        <taxon>Actinomycetes</taxon>
        <taxon>Kitasatosporales</taxon>
        <taxon>Streptomycetaceae</taxon>
        <taxon>Streptomyces</taxon>
    </lineage>
</organism>
<keyword evidence="2" id="KW-1185">Reference proteome</keyword>
<dbReference type="InterPro" id="IPR027417">
    <property type="entry name" value="P-loop_NTPase"/>
</dbReference>
<protein>
    <submittedName>
        <fullName evidence="1">Uncharacterized protein</fullName>
    </submittedName>
</protein>
<dbReference type="SUPFAM" id="SSF52540">
    <property type="entry name" value="P-loop containing nucleoside triphosphate hydrolases"/>
    <property type="match status" value="1"/>
</dbReference>
<proteinExistence type="predicted"/>
<dbReference type="Proteomes" id="UP000265325">
    <property type="component" value="Unassembled WGS sequence"/>
</dbReference>
<dbReference type="Gene3D" id="3.40.50.300">
    <property type="entry name" value="P-loop containing nucleotide triphosphate hydrolases"/>
    <property type="match status" value="1"/>
</dbReference>
<accession>A0A2P2GWN2</accession>
<sequence>MRDLAEDGSTMLLATRETGFAKAAAHRVCVLHQGTVLEQGPPEGIFGDPREERTKAFLRRIVEAGRL</sequence>
<dbReference type="OrthoDB" id="9802264at2"/>
<comment type="caution">
    <text evidence="1">The sequence shown here is derived from an EMBL/GenBank/DDBJ whole genome shotgun (WGS) entry which is preliminary data.</text>
</comment>
<gene>
    <name evidence="1" type="ORF">VO63_02615</name>
</gene>
<name>A0A2P2GWN2_STREW</name>
<evidence type="ECO:0000313" key="2">
    <source>
        <dbReference type="Proteomes" id="UP000265325"/>
    </source>
</evidence>
<evidence type="ECO:0000313" key="1">
    <source>
        <dbReference type="EMBL" id="KKZ75355.1"/>
    </source>
</evidence>
<reference evidence="1 2" key="1">
    <citation type="submission" date="2015-05" db="EMBL/GenBank/DDBJ databases">
        <title>Draft Genome assembly of Streptomyces showdoensis.</title>
        <authorList>
            <person name="Thapa K.K."/>
            <person name="Metsa-Ketela M."/>
        </authorList>
    </citation>
    <scope>NUCLEOTIDE SEQUENCE [LARGE SCALE GENOMIC DNA]</scope>
    <source>
        <strain evidence="1 2">ATCC 15227</strain>
    </source>
</reference>
<dbReference type="EMBL" id="LAQS01000003">
    <property type="protein sequence ID" value="KKZ75355.1"/>
    <property type="molecule type" value="Genomic_DNA"/>
</dbReference>
<dbReference type="RefSeq" id="WP_046905824.1">
    <property type="nucleotide sequence ID" value="NZ_BAAAXG010000011.1"/>
</dbReference>
<dbReference type="AlphaFoldDB" id="A0A2P2GWN2"/>